<keyword evidence="5" id="KW-0862">Zinc</keyword>
<reference evidence="10" key="1">
    <citation type="submission" date="2022-12" db="EMBL/GenBank/DDBJ databases">
        <title>Genome assemblies of Blomia tropicalis.</title>
        <authorList>
            <person name="Cui Y."/>
        </authorList>
    </citation>
    <scope>NUCLEOTIDE SEQUENCE</scope>
    <source>
        <tissue evidence="10">Adult mites</tissue>
    </source>
</reference>
<dbReference type="Pfam" id="PF13695">
    <property type="entry name" value="Zn_ribbon_3CxxC"/>
    <property type="match status" value="1"/>
</dbReference>
<keyword evidence="11" id="KW-1185">Reference proteome</keyword>
<dbReference type="PANTHER" id="PTHR14402">
    <property type="entry name" value="RECEPTOR TRANSPORTING PROTEIN"/>
    <property type="match status" value="1"/>
</dbReference>
<evidence type="ECO:0000256" key="8">
    <source>
        <dbReference type="SAM" id="MobiDB-lite"/>
    </source>
</evidence>
<feature type="domain" description="3CxxC-type" evidence="9">
    <location>
        <begin position="277"/>
        <end position="388"/>
    </location>
</feature>
<proteinExistence type="predicted"/>
<keyword evidence="6" id="KW-1133">Transmembrane helix</keyword>
<evidence type="ECO:0000256" key="2">
    <source>
        <dbReference type="ARBA" id="ARBA00022692"/>
    </source>
</evidence>
<feature type="compositionally biased region" description="Basic and acidic residues" evidence="8">
    <location>
        <begin position="158"/>
        <end position="169"/>
    </location>
</feature>
<dbReference type="GO" id="GO:0051205">
    <property type="term" value="P:protein insertion into membrane"/>
    <property type="evidence" value="ECO:0007669"/>
    <property type="project" value="TreeGrafter"/>
</dbReference>
<dbReference type="GO" id="GO:0031849">
    <property type="term" value="F:olfactory receptor binding"/>
    <property type="evidence" value="ECO:0007669"/>
    <property type="project" value="TreeGrafter"/>
</dbReference>
<name>A0A9Q0MAS4_BLOTA</name>
<feature type="region of interest" description="Disordered" evidence="8">
    <location>
        <begin position="408"/>
        <end position="472"/>
    </location>
</feature>
<evidence type="ECO:0000256" key="1">
    <source>
        <dbReference type="ARBA" id="ARBA00004167"/>
    </source>
</evidence>
<evidence type="ECO:0000313" key="10">
    <source>
        <dbReference type="EMBL" id="KAJ6221127.1"/>
    </source>
</evidence>
<dbReference type="InterPro" id="IPR026096">
    <property type="entry name" value="R-trans_p"/>
</dbReference>
<evidence type="ECO:0000256" key="7">
    <source>
        <dbReference type="ARBA" id="ARBA00023136"/>
    </source>
</evidence>
<organism evidence="10 11">
    <name type="scientific">Blomia tropicalis</name>
    <name type="common">Mite</name>
    <dbReference type="NCBI Taxonomy" id="40697"/>
    <lineage>
        <taxon>Eukaryota</taxon>
        <taxon>Metazoa</taxon>
        <taxon>Ecdysozoa</taxon>
        <taxon>Arthropoda</taxon>
        <taxon>Chelicerata</taxon>
        <taxon>Arachnida</taxon>
        <taxon>Acari</taxon>
        <taxon>Acariformes</taxon>
        <taxon>Sarcoptiformes</taxon>
        <taxon>Astigmata</taxon>
        <taxon>Glycyphagoidea</taxon>
        <taxon>Echimyopodidae</taxon>
        <taxon>Blomia</taxon>
    </lineage>
</organism>
<evidence type="ECO:0000256" key="3">
    <source>
        <dbReference type="ARBA" id="ARBA00022723"/>
    </source>
</evidence>
<evidence type="ECO:0000256" key="4">
    <source>
        <dbReference type="ARBA" id="ARBA00022771"/>
    </source>
</evidence>
<dbReference type="SMART" id="SM01328">
    <property type="entry name" value="zf-3CxxC"/>
    <property type="match status" value="1"/>
</dbReference>
<comment type="caution">
    <text evidence="10">The sequence shown here is derived from an EMBL/GenBank/DDBJ whole genome shotgun (WGS) entry which is preliminary data.</text>
</comment>
<feature type="compositionally biased region" description="Basic and acidic residues" evidence="8">
    <location>
        <begin position="420"/>
        <end position="433"/>
    </location>
</feature>
<protein>
    <recommendedName>
        <fullName evidence="9">3CxxC-type domain-containing protein</fullName>
    </recommendedName>
</protein>
<dbReference type="GO" id="GO:0006612">
    <property type="term" value="P:protein targeting to membrane"/>
    <property type="evidence" value="ECO:0007669"/>
    <property type="project" value="TreeGrafter"/>
</dbReference>
<keyword evidence="2" id="KW-0812">Transmembrane</keyword>
<dbReference type="GO" id="GO:0008270">
    <property type="term" value="F:zinc ion binding"/>
    <property type="evidence" value="ECO:0007669"/>
    <property type="project" value="UniProtKB-KW"/>
</dbReference>
<feature type="compositionally biased region" description="Acidic residues" evidence="8">
    <location>
        <begin position="458"/>
        <end position="468"/>
    </location>
</feature>
<evidence type="ECO:0000256" key="5">
    <source>
        <dbReference type="ARBA" id="ARBA00022833"/>
    </source>
</evidence>
<dbReference type="AlphaFoldDB" id="A0A9Q0MAS4"/>
<feature type="region of interest" description="Disordered" evidence="8">
    <location>
        <begin position="75"/>
        <end position="174"/>
    </location>
</feature>
<evidence type="ECO:0000259" key="9">
    <source>
        <dbReference type="SMART" id="SM01328"/>
    </source>
</evidence>
<keyword evidence="7" id="KW-0472">Membrane</keyword>
<gene>
    <name evidence="10" type="ORF">RDWZM_006939</name>
</gene>
<dbReference type="InterPro" id="IPR027377">
    <property type="entry name" value="ZAR1/RTP1-5-like_Znf-3CxxC"/>
</dbReference>
<keyword evidence="3" id="KW-0479">Metal-binding</keyword>
<dbReference type="EMBL" id="JAPWDV010000002">
    <property type="protein sequence ID" value="KAJ6221127.1"/>
    <property type="molecule type" value="Genomic_DNA"/>
</dbReference>
<evidence type="ECO:0000313" key="11">
    <source>
        <dbReference type="Proteomes" id="UP001142055"/>
    </source>
</evidence>
<comment type="subcellular location">
    <subcellularLocation>
        <location evidence="1">Membrane</location>
        <topology evidence="1">Single-pass membrane protein</topology>
    </subcellularLocation>
</comment>
<keyword evidence="4" id="KW-0863">Zinc-finger</keyword>
<dbReference type="GO" id="GO:0016020">
    <property type="term" value="C:membrane"/>
    <property type="evidence" value="ECO:0007669"/>
    <property type="project" value="UniProtKB-SubCell"/>
</dbReference>
<accession>A0A9Q0MAS4</accession>
<dbReference type="Proteomes" id="UP001142055">
    <property type="component" value="Chromosome 2"/>
</dbReference>
<dbReference type="PANTHER" id="PTHR14402:SF10">
    <property type="entry name" value="3CXXC-TYPE DOMAIN-CONTAINING PROTEIN"/>
    <property type="match status" value="1"/>
</dbReference>
<evidence type="ECO:0000256" key="6">
    <source>
        <dbReference type="ARBA" id="ARBA00022989"/>
    </source>
</evidence>
<sequence>MYYVNNGHITNGCTMSSPTSSPATQPLIGNHFIDNNGLTPIQSRLTIPIGSIYQPTSWLIEPLNHHQHFESCSKINNNINNGSNNSNSNKLESSPKSPATSSTCSSSGGTSSYFASNSSGGSSRHSPFTVSLSSSSSSTSSTPSVSLSPDSTCEQTDDTTRNEMNKNENIKSVNESMIKVTSSSSSSSSLSNYSGPGSVQHQTLTAALKSTLTPSILANSSTPLLSGSSTTSGGTGMERVWMSEFRRIFSAFYNELWSIQPVERKPNGIKLHMFVDSAKVRFCCDRCGHSWTSMKGRIVFWFNLLPPNFNTGIVTIKLFGQKCETCKIEVYEQPMWYPEEVTKVLMNLFNRVGQIFYGFEKTKFEKQRRMGKPRTPHNKFLCQACLEGICLSRRRACAAAGQPIPSCPIEDGQLQQQQQQKDEEGINDEDKIEQQTTTKENEESELINDHKIQVKINDDDDDEGDYSEDSGIVDNEADRLVDVQPLNNSNKIVEKC</sequence>
<feature type="compositionally biased region" description="Low complexity" evidence="8">
    <location>
        <begin position="75"/>
        <end position="152"/>
    </location>
</feature>